<dbReference type="Pfam" id="PF00069">
    <property type="entry name" value="Pkinase"/>
    <property type="match status" value="1"/>
</dbReference>
<accession>A0AAW0CQ77</accession>
<dbReference type="PANTHER" id="PTHR44329:SF214">
    <property type="entry name" value="PROTEIN KINASE DOMAIN-CONTAINING PROTEIN"/>
    <property type="match status" value="1"/>
</dbReference>
<evidence type="ECO:0000313" key="2">
    <source>
        <dbReference type="EMBL" id="KAK7042194.1"/>
    </source>
</evidence>
<dbReference type="InterPro" id="IPR051681">
    <property type="entry name" value="Ser/Thr_Kinases-Pseudokinases"/>
</dbReference>
<evidence type="ECO:0000259" key="1">
    <source>
        <dbReference type="PROSITE" id="PS50011"/>
    </source>
</evidence>
<keyword evidence="3" id="KW-1185">Reference proteome</keyword>
<feature type="domain" description="Protein kinase" evidence="1">
    <location>
        <begin position="842"/>
        <end position="1111"/>
    </location>
</feature>
<dbReference type="PANTHER" id="PTHR44329">
    <property type="entry name" value="SERINE/THREONINE-PROTEIN KINASE TNNI3K-RELATED"/>
    <property type="match status" value="1"/>
</dbReference>
<dbReference type="GO" id="GO:0005524">
    <property type="term" value="F:ATP binding"/>
    <property type="evidence" value="ECO:0007669"/>
    <property type="project" value="InterPro"/>
</dbReference>
<name>A0AAW0CQ77_9AGAR</name>
<keyword evidence="2" id="KW-0418">Kinase</keyword>
<dbReference type="InterPro" id="IPR001245">
    <property type="entry name" value="Ser-Thr/Tyr_kinase_cat_dom"/>
</dbReference>
<proteinExistence type="predicted"/>
<dbReference type="InterPro" id="IPR008271">
    <property type="entry name" value="Ser/Thr_kinase_AS"/>
</dbReference>
<feature type="domain" description="Protein kinase" evidence="1">
    <location>
        <begin position="365"/>
        <end position="648"/>
    </location>
</feature>
<sequence>MASPERPPAGAEEIVPTCDSVQIVEALSNMSLPPDLDLTGEIVKTDAFPIEFGRVADIFRGNLTNSRKIQSQVVAIKIFRLHMDDKVIRTIKACQDLYDVSVVWGRLDHPNILPFLGIALDLGPSPALISPFQLSGNVLQHLDGALKATRDRFDFVQGIAEGLMYLHSEGVVHGNLTTKKILVSEAGAPMICGHGLASIAGRLSTAPSARFTAPEYYINENTESSHNTQAGDVYSLSMVILEIMSGVRPYHHLHTEHSVILHIMPGGRPSRSELDPGLVSDRLWRFLKYLWSHQPVLRPDMSRVLLALQSLQTDPTNANTEAAENEIDPLISYATTDDFDIEEVSFGHPCLSHVDPQSLKGRLFRTDEYPFFNGGNSYIYRGQLIHQDGFRIHVAIKVIRVSNDGSGQLNELLRRLTRETKVWSRLNHRNLLPFLGVWDEVVAPGPVLISPFFKSGDLGQYLRICPTVDKEKMILGVASGLDYLHREEIVHGDLKVNNVLVDKVGRPCIGDFGISKIVNFQGFTTSSVGTPPYMAPELFLVLGEVGGLAYQAGPTTKNSDVYSFALLALEILTTNPPKNRPTRPILTSQGHGSLRPRRTDYDVAVVSPNFWEVLDDCWDPDPYRRPTISDVIVRIPLDDSNDTVHLRLGKIPELNVAVETFHFIRRVCHELAQNRYAAGQISARCYRLLLELVERRTEVTSMQSEAITLCGLLHRIHTSLSVGALPNITRLQAILQETKVAEAIIICHSLISHCSVELNLNPHLNTQEQTLCRANIEKDHEDVMNYLAAVQTAQTIGEEMRAAQSKDIIQLMSMMQQMLKDNPVHSGLSSNLYDLLSKSRELLPDFRLGSGEVVRIAVFPKGGTSYYDVYEGLYLGREKVSIKVLRSLNADERSLRRFYRECNIWKIIWEIDLGRHIVPIYGFCQEDGPFPYMVSPWMSNGTALSYVKTQPNVDYKQIIEHIAIGMKVLHTMVPAVIHGDLKASNIWIDNLGNPLISDFGLSQILEDITGSNPLTQSRGVNDSYRWFAPETDIYAYGMTVLELLTHEQPYNNIKHTAEVVIRAARGEQPSRPVESRIVERGLTDELWALLCRCWATKPTNRPNIQEISSFYEESKI</sequence>
<dbReference type="GO" id="GO:0004674">
    <property type="term" value="F:protein serine/threonine kinase activity"/>
    <property type="evidence" value="ECO:0007669"/>
    <property type="project" value="TreeGrafter"/>
</dbReference>
<feature type="domain" description="Protein kinase" evidence="1">
    <location>
        <begin position="52"/>
        <end position="311"/>
    </location>
</feature>
<reference evidence="2 3" key="1">
    <citation type="journal article" date="2024" name="J Genomics">
        <title>Draft genome sequencing and assembly of Favolaschia claudopus CIRM-BRFM 2984 isolated from oak limbs.</title>
        <authorList>
            <person name="Navarro D."/>
            <person name="Drula E."/>
            <person name="Chaduli D."/>
            <person name="Cazenave R."/>
            <person name="Ahrendt S."/>
            <person name="Wang J."/>
            <person name="Lipzen A."/>
            <person name="Daum C."/>
            <person name="Barry K."/>
            <person name="Grigoriev I.V."/>
            <person name="Favel A."/>
            <person name="Rosso M.N."/>
            <person name="Martin F."/>
        </authorList>
    </citation>
    <scope>NUCLEOTIDE SEQUENCE [LARGE SCALE GENOMIC DNA]</scope>
    <source>
        <strain evidence="2 3">CIRM-BRFM 2984</strain>
    </source>
</reference>
<dbReference type="SUPFAM" id="SSF56112">
    <property type="entry name" value="Protein kinase-like (PK-like)"/>
    <property type="match status" value="3"/>
</dbReference>
<dbReference type="InterPro" id="IPR011009">
    <property type="entry name" value="Kinase-like_dom_sf"/>
</dbReference>
<protein>
    <submittedName>
        <fullName evidence="2">TKL/TKL-ccin protein kinase</fullName>
    </submittedName>
</protein>
<dbReference type="Pfam" id="PF07714">
    <property type="entry name" value="PK_Tyr_Ser-Thr"/>
    <property type="match status" value="2"/>
</dbReference>
<gene>
    <name evidence="2" type="ORF">R3P38DRAFT_2889061</name>
</gene>
<dbReference type="EMBL" id="JAWWNJ010000013">
    <property type="protein sequence ID" value="KAK7042194.1"/>
    <property type="molecule type" value="Genomic_DNA"/>
</dbReference>
<keyword evidence="2" id="KW-0808">Transferase</keyword>
<dbReference type="AlphaFoldDB" id="A0AAW0CQ77"/>
<dbReference type="SMART" id="SM00220">
    <property type="entry name" value="S_TKc"/>
    <property type="match status" value="2"/>
</dbReference>
<dbReference type="PROSITE" id="PS00108">
    <property type="entry name" value="PROTEIN_KINASE_ST"/>
    <property type="match status" value="1"/>
</dbReference>
<comment type="caution">
    <text evidence="2">The sequence shown here is derived from an EMBL/GenBank/DDBJ whole genome shotgun (WGS) entry which is preliminary data.</text>
</comment>
<dbReference type="Proteomes" id="UP001362999">
    <property type="component" value="Unassembled WGS sequence"/>
</dbReference>
<dbReference type="Gene3D" id="1.10.510.10">
    <property type="entry name" value="Transferase(Phosphotransferase) domain 1"/>
    <property type="match status" value="3"/>
</dbReference>
<evidence type="ECO:0000313" key="3">
    <source>
        <dbReference type="Proteomes" id="UP001362999"/>
    </source>
</evidence>
<organism evidence="2 3">
    <name type="scientific">Favolaschia claudopus</name>
    <dbReference type="NCBI Taxonomy" id="2862362"/>
    <lineage>
        <taxon>Eukaryota</taxon>
        <taxon>Fungi</taxon>
        <taxon>Dikarya</taxon>
        <taxon>Basidiomycota</taxon>
        <taxon>Agaricomycotina</taxon>
        <taxon>Agaricomycetes</taxon>
        <taxon>Agaricomycetidae</taxon>
        <taxon>Agaricales</taxon>
        <taxon>Marasmiineae</taxon>
        <taxon>Mycenaceae</taxon>
        <taxon>Favolaschia</taxon>
    </lineage>
</organism>
<dbReference type="PROSITE" id="PS50011">
    <property type="entry name" value="PROTEIN_KINASE_DOM"/>
    <property type="match status" value="3"/>
</dbReference>
<dbReference type="InterPro" id="IPR000719">
    <property type="entry name" value="Prot_kinase_dom"/>
</dbReference>